<dbReference type="GO" id="GO:0071949">
    <property type="term" value="F:FAD binding"/>
    <property type="evidence" value="ECO:0007669"/>
    <property type="project" value="InterPro"/>
</dbReference>
<dbReference type="Proteomes" id="UP000052230">
    <property type="component" value="Unassembled WGS sequence"/>
</dbReference>
<evidence type="ECO:0000313" key="2">
    <source>
        <dbReference type="EMBL" id="CEG17976.1"/>
    </source>
</evidence>
<organism evidence="2 3">
    <name type="scientific">Xanthomonas citri pv. citri</name>
    <dbReference type="NCBI Taxonomy" id="611301"/>
    <lineage>
        <taxon>Bacteria</taxon>
        <taxon>Pseudomonadati</taxon>
        <taxon>Pseudomonadota</taxon>
        <taxon>Gammaproteobacteria</taxon>
        <taxon>Lysobacterales</taxon>
        <taxon>Lysobacteraceae</taxon>
        <taxon>Xanthomonas</taxon>
    </lineage>
</organism>
<comment type="caution">
    <text evidence="2">The sequence shown here is derived from an EMBL/GenBank/DDBJ whole genome shotgun (WGS) entry which is preliminary data.</text>
</comment>
<accession>A0A0U5FH89</accession>
<dbReference type="SUPFAM" id="SSF54975">
    <property type="entry name" value="Acylphosphatase/BLUF domain-like"/>
    <property type="match status" value="1"/>
</dbReference>
<keyword evidence="3" id="KW-1185">Reference proteome</keyword>
<sequence>MLVSSSALNAQNAITGVLLYDGQRFFQYIEGAPAPLRDIYDRIKRSSRHDLVAELYNDQITERYFPNWQMACRKVQTGSIVEVSAQRWNRARLALTVVGEKPRAIQHLLSFWEGAELLLPS</sequence>
<dbReference type="InterPro" id="IPR036046">
    <property type="entry name" value="Acylphosphatase-like_dom_sf"/>
</dbReference>
<evidence type="ECO:0000313" key="3">
    <source>
        <dbReference type="Proteomes" id="UP000052230"/>
    </source>
</evidence>
<feature type="domain" description="BLUF" evidence="1">
    <location>
        <begin position="1"/>
        <end position="71"/>
    </location>
</feature>
<dbReference type="Gene3D" id="3.30.70.100">
    <property type="match status" value="1"/>
</dbReference>
<evidence type="ECO:0000259" key="1">
    <source>
        <dbReference type="PROSITE" id="PS50925"/>
    </source>
</evidence>
<protein>
    <recommendedName>
        <fullName evidence="1">BLUF domain-containing protein</fullName>
    </recommendedName>
</protein>
<name>A0A0U5FH89_XANCI</name>
<dbReference type="Pfam" id="PF04940">
    <property type="entry name" value="BLUF"/>
    <property type="match status" value="1"/>
</dbReference>
<proteinExistence type="predicted"/>
<dbReference type="GO" id="GO:0009882">
    <property type="term" value="F:blue light photoreceptor activity"/>
    <property type="evidence" value="ECO:0007669"/>
    <property type="project" value="InterPro"/>
</dbReference>
<reference evidence="2 3" key="1">
    <citation type="submission" date="2014-09" db="EMBL/GenBank/DDBJ databases">
        <authorList>
            <person name="Regsiter A."/>
        </authorList>
    </citation>
    <scope>NUCLEOTIDE SEQUENCE [LARGE SCALE GENOMIC DNA]</scope>
</reference>
<dbReference type="PROSITE" id="PS50925">
    <property type="entry name" value="BLUF"/>
    <property type="match status" value="1"/>
</dbReference>
<dbReference type="InterPro" id="IPR007024">
    <property type="entry name" value="BLUF_domain"/>
</dbReference>
<gene>
    <name evidence="2" type="ORF">XAC3562_750040</name>
</gene>
<dbReference type="EMBL" id="CCXZ01000172">
    <property type="protein sequence ID" value="CEG17976.1"/>
    <property type="molecule type" value="Genomic_DNA"/>
</dbReference>
<dbReference type="SMART" id="SM01034">
    <property type="entry name" value="BLUF"/>
    <property type="match status" value="1"/>
</dbReference>
<dbReference type="AlphaFoldDB" id="A0A0U5FH89"/>